<evidence type="ECO:0000256" key="1">
    <source>
        <dbReference type="SAM" id="MobiDB-lite"/>
    </source>
</evidence>
<dbReference type="EMBL" id="JBHUDC010000008">
    <property type="protein sequence ID" value="MFD1515112.1"/>
    <property type="molecule type" value="Genomic_DNA"/>
</dbReference>
<name>A0ABD6AZU0_9EURY</name>
<dbReference type="RefSeq" id="WP_250875036.1">
    <property type="nucleotide sequence ID" value="NZ_JALXFV010000008.1"/>
</dbReference>
<evidence type="ECO:0000313" key="3">
    <source>
        <dbReference type="Proteomes" id="UP001597187"/>
    </source>
</evidence>
<accession>A0ABD6AZU0</accession>
<evidence type="ECO:0000313" key="2">
    <source>
        <dbReference type="EMBL" id="MFD1515112.1"/>
    </source>
</evidence>
<protein>
    <submittedName>
        <fullName evidence="2">Uncharacterized protein</fullName>
    </submittedName>
</protein>
<reference evidence="2 3" key="1">
    <citation type="journal article" date="2019" name="Int. J. Syst. Evol. Microbiol.">
        <title>The Global Catalogue of Microorganisms (GCM) 10K type strain sequencing project: providing services to taxonomists for standard genome sequencing and annotation.</title>
        <authorList>
            <consortium name="The Broad Institute Genomics Platform"/>
            <consortium name="The Broad Institute Genome Sequencing Center for Infectious Disease"/>
            <person name="Wu L."/>
            <person name="Ma J."/>
        </authorList>
    </citation>
    <scope>NUCLEOTIDE SEQUENCE [LARGE SCALE GENOMIC DNA]</scope>
    <source>
        <strain evidence="2 3">CGMCC 1.12563</strain>
    </source>
</reference>
<comment type="caution">
    <text evidence="2">The sequence shown here is derived from an EMBL/GenBank/DDBJ whole genome shotgun (WGS) entry which is preliminary data.</text>
</comment>
<proteinExistence type="predicted"/>
<gene>
    <name evidence="2" type="ORF">ACFSBT_17670</name>
</gene>
<dbReference type="Proteomes" id="UP001597187">
    <property type="component" value="Unassembled WGS sequence"/>
</dbReference>
<dbReference type="AlphaFoldDB" id="A0ABD6AZU0"/>
<sequence>MGERLAGFDDAFTNWVEDPLTVRNFVESAQPDSQGDYRRVDHPDNPIQTTGQVELPTTPAAEQAPTGREESADVEIILPDDVLVTSGGVDDDAGNYLAWPSEIEAPDGQVYTVSNVFDEGNGTVRCAAVHSGEVDDR</sequence>
<feature type="compositionally biased region" description="Basic and acidic residues" evidence="1">
    <location>
        <begin position="35"/>
        <end position="44"/>
    </location>
</feature>
<keyword evidence="3" id="KW-1185">Reference proteome</keyword>
<organism evidence="2 3">
    <name type="scientific">Halomarina rubra</name>
    <dbReference type="NCBI Taxonomy" id="2071873"/>
    <lineage>
        <taxon>Archaea</taxon>
        <taxon>Methanobacteriati</taxon>
        <taxon>Methanobacteriota</taxon>
        <taxon>Stenosarchaea group</taxon>
        <taxon>Halobacteria</taxon>
        <taxon>Halobacteriales</taxon>
        <taxon>Natronomonadaceae</taxon>
        <taxon>Halomarina</taxon>
    </lineage>
</organism>
<feature type="region of interest" description="Disordered" evidence="1">
    <location>
        <begin position="28"/>
        <end position="73"/>
    </location>
</feature>